<dbReference type="RefSeq" id="WP_209406938.1">
    <property type="nucleotide sequence ID" value="NZ_JAGIYQ010000012.1"/>
</dbReference>
<evidence type="ECO:0000313" key="3">
    <source>
        <dbReference type="Proteomes" id="UP000682134"/>
    </source>
</evidence>
<dbReference type="GO" id="GO:0016020">
    <property type="term" value="C:membrane"/>
    <property type="evidence" value="ECO:0007669"/>
    <property type="project" value="InterPro"/>
</dbReference>
<reference evidence="2" key="1">
    <citation type="submission" date="2021-04" db="EMBL/GenBank/DDBJ databases">
        <title>Genome seq and assembly of Bacillus sp.</title>
        <authorList>
            <person name="Chhetri G."/>
        </authorList>
    </citation>
    <scope>NUCLEOTIDE SEQUENCE</scope>
    <source>
        <strain evidence="2">RG28</strain>
    </source>
</reference>
<protein>
    <submittedName>
        <fullName evidence="2">ABC transporter permease</fullName>
    </submittedName>
</protein>
<evidence type="ECO:0000313" key="2">
    <source>
        <dbReference type="EMBL" id="MBP0726599.1"/>
    </source>
</evidence>
<dbReference type="InterPro" id="IPR010288">
    <property type="entry name" value="EcsB_ABC"/>
</dbReference>
<feature type="transmembrane region" description="Helical" evidence="1">
    <location>
        <begin position="193"/>
        <end position="214"/>
    </location>
</feature>
<dbReference type="Pfam" id="PF05975">
    <property type="entry name" value="EcsB"/>
    <property type="match status" value="1"/>
</dbReference>
<feature type="transmembrane region" description="Helical" evidence="1">
    <location>
        <begin position="24"/>
        <end position="46"/>
    </location>
</feature>
<evidence type="ECO:0000256" key="1">
    <source>
        <dbReference type="SAM" id="Phobius"/>
    </source>
</evidence>
<feature type="transmembrane region" description="Helical" evidence="1">
    <location>
        <begin position="288"/>
        <end position="321"/>
    </location>
</feature>
<keyword evidence="1" id="KW-0812">Transmembrane</keyword>
<dbReference type="EMBL" id="JAGIYQ010000012">
    <property type="protein sequence ID" value="MBP0726599.1"/>
    <property type="molecule type" value="Genomic_DNA"/>
</dbReference>
<keyword evidence="1" id="KW-1133">Transmembrane helix</keyword>
<keyword evidence="1" id="KW-0472">Membrane</keyword>
<comment type="caution">
    <text evidence="2">The sequence shown here is derived from an EMBL/GenBank/DDBJ whole genome shotgun (WGS) entry which is preliminary data.</text>
</comment>
<sequence>MIHALFVRRVKAEWKEKWKVIRSIVDWTVAFYFIVPALIFVGMYYHSMWDVLPNWTSFLSLDSLLFILFLFFIDGEIRTYVEEADLLLFREDSFILKGIIKRGILLTSFKNSILLGLIVFFLLPILINQFNFTLINCLFFFFYCLVWKIFFSIHNRLIHLHFYKWWKKYLCKMLTYSIFFILFGYGFRTKFSVVSVIVILFVSILIMLLVKTLFKYNRYFLRDIYLEQNQEGKWTKYVLEKSGNSTKRMLATRPWLLRKSQKIFKRDQMVFRIIESFIKIYFRDQSSFWFYIQFSIGCSVAFLFSPTVIKIVILLFAPFLIYQQSKGDWHSFNNGLIMRVYFNEGTNRLISKYARFVIAIPFLILLSSMFVVYVISKLFS</sequence>
<feature type="transmembrane region" description="Helical" evidence="1">
    <location>
        <begin position="353"/>
        <end position="375"/>
    </location>
</feature>
<feature type="transmembrane region" description="Helical" evidence="1">
    <location>
        <begin position="133"/>
        <end position="157"/>
    </location>
</feature>
<gene>
    <name evidence="2" type="ORF">J5Y03_15665</name>
</gene>
<dbReference type="AlphaFoldDB" id="A0A940NQU6"/>
<accession>A0A940NQU6</accession>
<feature type="transmembrane region" description="Helical" evidence="1">
    <location>
        <begin position="52"/>
        <end position="73"/>
    </location>
</feature>
<dbReference type="Proteomes" id="UP000682134">
    <property type="component" value="Unassembled WGS sequence"/>
</dbReference>
<keyword evidence="3" id="KW-1185">Reference proteome</keyword>
<organism evidence="2 3">
    <name type="scientific">Gottfriedia endophytica</name>
    <dbReference type="NCBI Taxonomy" id="2820819"/>
    <lineage>
        <taxon>Bacteria</taxon>
        <taxon>Bacillati</taxon>
        <taxon>Bacillota</taxon>
        <taxon>Bacilli</taxon>
        <taxon>Bacillales</taxon>
        <taxon>Bacillaceae</taxon>
        <taxon>Gottfriedia</taxon>
    </lineage>
</organism>
<name>A0A940NQU6_9BACI</name>
<proteinExistence type="predicted"/>
<feature type="transmembrane region" description="Helical" evidence="1">
    <location>
        <begin position="169"/>
        <end position="187"/>
    </location>
</feature>
<feature type="transmembrane region" description="Helical" evidence="1">
    <location>
        <begin position="104"/>
        <end position="127"/>
    </location>
</feature>